<sequence length="149" mass="16523">MQHKLTNGGLTTKMTSSMSKKVVTGKVLGNLESEIMEIIWSQKGDASVKCVAEILSKKRQIAYTTVMTVMARLANKGVLVRHMSGASYLYKPKVTKDQFIAKAAHSIFSSAVSSLGDEVLAHFIKEIQRINPKKRQELLKILSEDKTDL</sequence>
<dbReference type="InterPro" id="IPR005650">
    <property type="entry name" value="BlaI_family"/>
</dbReference>
<accession>A0A0G1ENZ6</accession>
<protein>
    <recommendedName>
        <fullName evidence="7">Transcriptional repressor, CopY family</fullName>
    </recommendedName>
</protein>
<keyword evidence="3" id="KW-0238">DNA-binding</keyword>
<comment type="caution">
    <text evidence="5">The sequence shown here is derived from an EMBL/GenBank/DDBJ whole genome shotgun (WGS) entry which is preliminary data.</text>
</comment>
<evidence type="ECO:0000256" key="2">
    <source>
        <dbReference type="ARBA" id="ARBA00023015"/>
    </source>
</evidence>
<name>A0A0G1ENZ6_UNCKA</name>
<evidence type="ECO:0000256" key="3">
    <source>
        <dbReference type="ARBA" id="ARBA00023125"/>
    </source>
</evidence>
<evidence type="ECO:0008006" key="7">
    <source>
        <dbReference type="Google" id="ProtNLM"/>
    </source>
</evidence>
<evidence type="ECO:0000256" key="4">
    <source>
        <dbReference type="ARBA" id="ARBA00023163"/>
    </source>
</evidence>
<keyword evidence="2" id="KW-0805">Transcription regulation</keyword>
<dbReference type="SUPFAM" id="SSF46785">
    <property type="entry name" value="Winged helix' DNA-binding domain"/>
    <property type="match status" value="1"/>
</dbReference>
<organism evidence="5 6">
    <name type="scientific">candidate division WWE3 bacterium GW2011_GWB2_43_22</name>
    <dbReference type="NCBI Taxonomy" id="1619118"/>
    <lineage>
        <taxon>Bacteria</taxon>
        <taxon>Katanobacteria</taxon>
    </lineage>
</organism>
<evidence type="ECO:0000313" key="5">
    <source>
        <dbReference type="EMBL" id="KKT11690.1"/>
    </source>
</evidence>
<dbReference type="GO" id="GO:0003677">
    <property type="term" value="F:DNA binding"/>
    <property type="evidence" value="ECO:0007669"/>
    <property type="project" value="UniProtKB-KW"/>
</dbReference>
<comment type="similarity">
    <text evidence="1">Belongs to the BlaI transcriptional regulatory family.</text>
</comment>
<dbReference type="GO" id="GO:0045892">
    <property type="term" value="P:negative regulation of DNA-templated transcription"/>
    <property type="evidence" value="ECO:0007669"/>
    <property type="project" value="InterPro"/>
</dbReference>
<dbReference type="Gene3D" id="1.10.10.10">
    <property type="entry name" value="Winged helix-like DNA-binding domain superfamily/Winged helix DNA-binding domain"/>
    <property type="match status" value="1"/>
</dbReference>
<dbReference type="PATRIC" id="fig|1619118.3.peg.171"/>
<dbReference type="AlphaFoldDB" id="A0A0G1ENZ6"/>
<dbReference type="InterPro" id="IPR036388">
    <property type="entry name" value="WH-like_DNA-bd_sf"/>
</dbReference>
<dbReference type="PIRSF" id="PIRSF019455">
    <property type="entry name" value="CopR_AtkY"/>
    <property type="match status" value="1"/>
</dbReference>
<evidence type="ECO:0000313" key="6">
    <source>
        <dbReference type="Proteomes" id="UP000033910"/>
    </source>
</evidence>
<keyword evidence="4" id="KW-0804">Transcription</keyword>
<dbReference type="InterPro" id="IPR036390">
    <property type="entry name" value="WH_DNA-bd_sf"/>
</dbReference>
<proteinExistence type="inferred from homology"/>
<dbReference type="Proteomes" id="UP000033910">
    <property type="component" value="Unassembled WGS sequence"/>
</dbReference>
<dbReference type="EMBL" id="LCGF01000011">
    <property type="protein sequence ID" value="KKT11690.1"/>
    <property type="molecule type" value="Genomic_DNA"/>
</dbReference>
<gene>
    <name evidence="5" type="ORF">UV89_C0011G0012</name>
</gene>
<dbReference type="Pfam" id="PF03965">
    <property type="entry name" value="Penicillinase_R"/>
    <property type="match status" value="1"/>
</dbReference>
<reference evidence="5 6" key="1">
    <citation type="journal article" date="2015" name="Nature">
        <title>rRNA introns, odd ribosomes, and small enigmatic genomes across a large radiation of phyla.</title>
        <authorList>
            <person name="Brown C.T."/>
            <person name="Hug L.A."/>
            <person name="Thomas B.C."/>
            <person name="Sharon I."/>
            <person name="Castelle C.J."/>
            <person name="Singh A."/>
            <person name="Wilkins M.J."/>
            <person name="Williams K.H."/>
            <person name="Banfield J.F."/>
        </authorList>
    </citation>
    <scope>NUCLEOTIDE SEQUENCE [LARGE SCALE GENOMIC DNA]</scope>
</reference>
<evidence type="ECO:0000256" key="1">
    <source>
        <dbReference type="ARBA" id="ARBA00011046"/>
    </source>
</evidence>